<dbReference type="RefSeq" id="WP_116883276.1">
    <property type="nucleotide sequence ID" value="NZ_DBFOHU010000172.1"/>
</dbReference>
<dbReference type="InterPro" id="IPR021109">
    <property type="entry name" value="Peptidase_aspartic_dom_sf"/>
</dbReference>
<organism evidence="2 3">
    <name type="scientific">Victivallis vadensis</name>
    <dbReference type="NCBI Taxonomy" id="172901"/>
    <lineage>
        <taxon>Bacteria</taxon>
        <taxon>Pseudomonadati</taxon>
        <taxon>Lentisphaerota</taxon>
        <taxon>Lentisphaeria</taxon>
        <taxon>Victivallales</taxon>
        <taxon>Victivallaceae</taxon>
        <taxon>Victivallis</taxon>
    </lineage>
</organism>
<sequence>MFFFYFMEYYMNLVLLLLLSVVLFTLSGCREAVSGVPEAPPRPAAVTDLPLGIIGETEAVYLDGFKAPFEARIDTGATTSSIDAREVRTFERDGKKWVRFLVVNRTSQEKRNYELPVARTVQIKRHEAESTTRLSVMLTFRIGHLTLEREFTLADREKFEYPVLLGRNVISGLAAVDPSRHNTL</sequence>
<dbReference type="Pfam" id="PF05618">
    <property type="entry name" value="Zn_protease"/>
    <property type="match status" value="1"/>
</dbReference>
<keyword evidence="3" id="KW-1185">Reference proteome</keyword>
<reference evidence="2 3" key="1">
    <citation type="submission" date="2018-04" db="EMBL/GenBank/DDBJ databases">
        <title>Genomic Encyclopedia of Type Strains, Phase IV (KMG-IV): sequencing the most valuable type-strain genomes for metagenomic binning, comparative biology and taxonomic classification.</title>
        <authorList>
            <person name="Goeker M."/>
        </authorList>
    </citation>
    <scope>NUCLEOTIDE SEQUENCE [LARGE SCALE GENOMIC DNA]</scope>
    <source>
        <strain evidence="2 3">DSM 14823</strain>
    </source>
</reference>
<protein>
    <recommendedName>
        <fullName evidence="1">Retropepsin-like aspartic endopeptidase domain-containing protein</fullName>
    </recommendedName>
</protein>
<gene>
    <name evidence="2" type="ORF">C8D82_10726</name>
</gene>
<dbReference type="PANTHER" id="PTHR38037:SF2">
    <property type="entry name" value="ATP-DEPENDENT ZINC PROTEASE DOMAIN-CONTAINING PROTEIN-RELATED"/>
    <property type="match status" value="1"/>
</dbReference>
<feature type="domain" description="Retropepsin-like aspartic endopeptidase" evidence="1">
    <location>
        <begin position="53"/>
        <end position="182"/>
    </location>
</feature>
<evidence type="ECO:0000313" key="3">
    <source>
        <dbReference type="Proteomes" id="UP000245959"/>
    </source>
</evidence>
<dbReference type="InterPro" id="IPR008503">
    <property type="entry name" value="Asp_endopeptidase"/>
</dbReference>
<name>A0A2U1B6M7_9BACT</name>
<dbReference type="Proteomes" id="UP000245959">
    <property type="component" value="Unassembled WGS sequence"/>
</dbReference>
<dbReference type="PANTHER" id="PTHR38037">
    <property type="entry name" value="ZN_PROTEASE DOMAIN-CONTAINING PROTEIN"/>
    <property type="match status" value="1"/>
</dbReference>
<dbReference type="SUPFAM" id="SSF50630">
    <property type="entry name" value="Acid proteases"/>
    <property type="match status" value="1"/>
</dbReference>
<dbReference type="Gene3D" id="2.40.70.10">
    <property type="entry name" value="Acid Proteases"/>
    <property type="match status" value="1"/>
</dbReference>
<evidence type="ECO:0000313" key="2">
    <source>
        <dbReference type="EMBL" id="PVY44271.1"/>
    </source>
</evidence>
<evidence type="ECO:0000259" key="1">
    <source>
        <dbReference type="Pfam" id="PF05618"/>
    </source>
</evidence>
<proteinExistence type="predicted"/>
<dbReference type="AlphaFoldDB" id="A0A2U1B6M7"/>
<accession>A0A2U1B6M7</accession>
<dbReference type="EMBL" id="QEKH01000007">
    <property type="protein sequence ID" value="PVY44271.1"/>
    <property type="molecule type" value="Genomic_DNA"/>
</dbReference>
<comment type="caution">
    <text evidence="2">The sequence shown here is derived from an EMBL/GenBank/DDBJ whole genome shotgun (WGS) entry which is preliminary data.</text>
</comment>